<name>X0ZSV9_9ZZZZ</name>
<dbReference type="InterPro" id="IPR014027">
    <property type="entry name" value="UDP-Glc/GDP-Man_DH_C"/>
</dbReference>
<dbReference type="InterPro" id="IPR017476">
    <property type="entry name" value="UDP-Glc/GDP-Man"/>
</dbReference>
<dbReference type="PIRSF" id="PIRSF000124">
    <property type="entry name" value="UDPglc_GDPman_dh"/>
    <property type="match status" value="1"/>
</dbReference>
<dbReference type="PANTHER" id="PTHR43750">
    <property type="entry name" value="UDP-GLUCOSE 6-DEHYDROGENASE TUAD"/>
    <property type="match status" value="1"/>
</dbReference>
<dbReference type="PANTHER" id="PTHR43750:SF3">
    <property type="entry name" value="UDP-GLUCOSE 6-DEHYDROGENASE TUAD"/>
    <property type="match status" value="1"/>
</dbReference>
<dbReference type="GO" id="GO:0016616">
    <property type="term" value="F:oxidoreductase activity, acting on the CH-OH group of donors, NAD or NADP as acceptor"/>
    <property type="evidence" value="ECO:0007669"/>
    <property type="project" value="InterPro"/>
</dbReference>
<dbReference type="EMBL" id="BART01001685">
    <property type="protein sequence ID" value="GAG72394.1"/>
    <property type="molecule type" value="Genomic_DNA"/>
</dbReference>
<reference evidence="2" key="1">
    <citation type="journal article" date="2014" name="Front. Microbiol.">
        <title>High frequency of phylogenetically diverse reductive dehalogenase-homologous genes in deep subseafloor sedimentary metagenomes.</title>
        <authorList>
            <person name="Kawai M."/>
            <person name="Futagami T."/>
            <person name="Toyoda A."/>
            <person name="Takaki Y."/>
            <person name="Nishi S."/>
            <person name="Hori S."/>
            <person name="Arai W."/>
            <person name="Tsubouchi T."/>
            <person name="Morono Y."/>
            <person name="Uchiyama I."/>
            <person name="Ito T."/>
            <person name="Fujiyama A."/>
            <person name="Inagaki F."/>
            <person name="Takami H."/>
        </authorList>
    </citation>
    <scope>NUCLEOTIDE SEQUENCE</scope>
    <source>
        <strain evidence="2">Expedition CK06-06</strain>
    </source>
</reference>
<dbReference type="AlphaFoldDB" id="X0ZSV9"/>
<dbReference type="Pfam" id="PF03720">
    <property type="entry name" value="UDPG_MGDP_dh_C"/>
    <property type="match status" value="1"/>
</dbReference>
<dbReference type="PIRSF" id="PIRSF500136">
    <property type="entry name" value="UDP_ManNAc_DH"/>
    <property type="match status" value="1"/>
</dbReference>
<accession>X0ZSV9</accession>
<dbReference type="SUPFAM" id="SSF52413">
    <property type="entry name" value="UDP-glucose/GDP-mannose dehydrogenase C-terminal domain"/>
    <property type="match status" value="1"/>
</dbReference>
<evidence type="ECO:0000313" key="2">
    <source>
        <dbReference type="EMBL" id="GAG72394.1"/>
    </source>
</evidence>
<proteinExistence type="predicted"/>
<dbReference type="InterPro" id="IPR028359">
    <property type="entry name" value="UDP_ManNAc/GlcNAc_DH"/>
</dbReference>
<sequence length="124" mass="13984">TIEGLNEIGRSIKNTKITVLGISYKPNIDDMRESPSFEIISKLKKMGAELKIYDPYLKELSTVNSLEDALCSECIVLITAHNEFIKMNIEKLKQKGIKVIIDGRNCLDKNKIKNNGIIYKGIGR</sequence>
<dbReference type="SMART" id="SM00984">
    <property type="entry name" value="UDPG_MGDP_dh_C"/>
    <property type="match status" value="1"/>
</dbReference>
<dbReference type="InterPro" id="IPR036220">
    <property type="entry name" value="UDP-Glc/GDP-Man_DH_C_sf"/>
</dbReference>
<dbReference type="GO" id="GO:0016628">
    <property type="term" value="F:oxidoreductase activity, acting on the CH-CH group of donors, NAD or NADP as acceptor"/>
    <property type="evidence" value="ECO:0007669"/>
    <property type="project" value="InterPro"/>
</dbReference>
<feature type="domain" description="UDP-glucose/GDP-mannose dehydrogenase C-terminal" evidence="1">
    <location>
        <begin position="18"/>
        <end position="109"/>
    </location>
</feature>
<dbReference type="GO" id="GO:0051287">
    <property type="term" value="F:NAD binding"/>
    <property type="evidence" value="ECO:0007669"/>
    <property type="project" value="InterPro"/>
</dbReference>
<organism evidence="2">
    <name type="scientific">marine sediment metagenome</name>
    <dbReference type="NCBI Taxonomy" id="412755"/>
    <lineage>
        <taxon>unclassified sequences</taxon>
        <taxon>metagenomes</taxon>
        <taxon>ecological metagenomes</taxon>
    </lineage>
</organism>
<comment type="caution">
    <text evidence="2">The sequence shown here is derived from an EMBL/GenBank/DDBJ whole genome shotgun (WGS) entry which is preliminary data.</text>
</comment>
<feature type="non-terminal residue" evidence="2">
    <location>
        <position position="1"/>
    </location>
</feature>
<evidence type="ECO:0000259" key="1">
    <source>
        <dbReference type="SMART" id="SM00984"/>
    </source>
</evidence>
<dbReference type="Gene3D" id="3.40.50.720">
    <property type="entry name" value="NAD(P)-binding Rossmann-like Domain"/>
    <property type="match status" value="1"/>
</dbReference>
<protein>
    <recommendedName>
        <fullName evidence="1">UDP-glucose/GDP-mannose dehydrogenase C-terminal domain-containing protein</fullName>
    </recommendedName>
</protein>
<gene>
    <name evidence="2" type="ORF">S01H4_05714</name>
</gene>
<dbReference type="GO" id="GO:0000271">
    <property type="term" value="P:polysaccharide biosynthetic process"/>
    <property type="evidence" value="ECO:0007669"/>
    <property type="project" value="InterPro"/>
</dbReference>